<evidence type="ECO:0000313" key="6">
    <source>
        <dbReference type="EMBL" id="TLM89079.1"/>
    </source>
</evidence>
<dbReference type="GO" id="GO:0016020">
    <property type="term" value="C:membrane"/>
    <property type="evidence" value="ECO:0007669"/>
    <property type="project" value="TreeGrafter"/>
</dbReference>
<dbReference type="InterPro" id="IPR022398">
    <property type="entry name" value="Peptidase_S8_His-AS"/>
</dbReference>
<dbReference type="SUPFAM" id="SSF52743">
    <property type="entry name" value="Subtilisin-like"/>
    <property type="match status" value="1"/>
</dbReference>
<feature type="domain" description="Peptidase S8/S53" evidence="5">
    <location>
        <begin position="176"/>
        <end position="291"/>
    </location>
</feature>
<evidence type="ECO:0000256" key="3">
    <source>
        <dbReference type="ARBA" id="ARBA00022825"/>
    </source>
</evidence>
<keyword evidence="2" id="KW-0378">Hydrolase</keyword>
<evidence type="ECO:0000256" key="2">
    <source>
        <dbReference type="ARBA" id="ARBA00022801"/>
    </source>
</evidence>
<proteinExistence type="inferred from homology"/>
<dbReference type="PANTHER" id="PTHR42884:SF14">
    <property type="entry name" value="NEUROENDOCRINE CONVERTASE 1"/>
    <property type="match status" value="1"/>
</dbReference>
<dbReference type="Proteomes" id="UP000305517">
    <property type="component" value="Unassembled WGS sequence"/>
</dbReference>
<sequence length="291" mass="30684">MDPRTFVYQDGVAVRAAREIIVRFEPEALKSSAINNLGKQQGYLYEFLTPGALSAMSTAAGFNMASVAVGKIFPNLTIADSMQLNRMGETIPDEKLWAVLLLQLPLGTDEVAVCNQLPHMGVPVVYAHLNPVARPASVPNDTEYAGNQRSLHYTAAYPDGHINVEGAWDLTTGRPGIKIGVYDSGIKATHPDLVGVVAGGHRYDMTRPTPYDDDVLGHGTSVAGIIAAVRNNGIGIAGIAGGDAAAGKPGVRLYSYKTIGDGCQNCGATLAEVANALQDGITDGMHIMNHS</sequence>
<protein>
    <recommendedName>
        <fullName evidence="5">Peptidase S8/S53 domain-containing protein</fullName>
    </recommendedName>
</protein>
<accession>A0A5R8WJH2</accession>
<dbReference type="Gene3D" id="3.40.50.200">
    <property type="entry name" value="Peptidase S8/S53 domain"/>
    <property type="match status" value="1"/>
</dbReference>
<keyword evidence="7" id="KW-1185">Reference proteome</keyword>
<dbReference type="OrthoDB" id="9798386at2"/>
<evidence type="ECO:0000256" key="1">
    <source>
        <dbReference type="ARBA" id="ARBA00022670"/>
    </source>
</evidence>
<evidence type="ECO:0000313" key="7">
    <source>
        <dbReference type="Proteomes" id="UP000305517"/>
    </source>
</evidence>
<dbReference type="GO" id="GO:0004252">
    <property type="term" value="F:serine-type endopeptidase activity"/>
    <property type="evidence" value="ECO:0007669"/>
    <property type="project" value="InterPro"/>
</dbReference>
<dbReference type="GO" id="GO:0016485">
    <property type="term" value="P:protein processing"/>
    <property type="evidence" value="ECO:0007669"/>
    <property type="project" value="TreeGrafter"/>
</dbReference>
<dbReference type="AlphaFoldDB" id="A0A5R8WJH2"/>
<dbReference type="PRINTS" id="PR00723">
    <property type="entry name" value="SUBTILISIN"/>
</dbReference>
<keyword evidence="1" id="KW-0645">Protease</keyword>
<evidence type="ECO:0000259" key="5">
    <source>
        <dbReference type="Pfam" id="PF00082"/>
    </source>
</evidence>
<keyword evidence="3" id="KW-0720">Serine protease</keyword>
<evidence type="ECO:0000256" key="4">
    <source>
        <dbReference type="PROSITE-ProRule" id="PRU01240"/>
    </source>
</evidence>
<reference evidence="6 7" key="1">
    <citation type="submission" date="2019-05" db="EMBL/GenBank/DDBJ databases">
        <title>Hymenobacter edaphi sp. nov., isolated from abandoned arsenic-contaminated farmland soil.</title>
        <authorList>
            <person name="Nie L."/>
        </authorList>
    </citation>
    <scope>NUCLEOTIDE SEQUENCE [LARGE SCALE GENOMIC DNA]</scope>
    <source>
        <strain evidence="6 7">1-3-3-8</strain>
    </source>
</reference>
<comment type="similarity">
    <text evidence="4">Belongs to the peptidase S8 family.</text>
</comment>
<dbReference type="EMBL" id="VAJM01000014">
    <property type="protein sequence ID" value="TLM89079.1"/>
    <property type="molecule type" value="Genomic_DNA"/>
</dbReference>
<gene>
    <name evidence="6" type="ORF">FDY95_21150</name>
</gene>
<comment type="caution">
    <text evidence="4">Lacks conserved residue(s) required for the propagation of feature annotation.</text>
</comment>
<dbReference type="Pfam" id="PF00082">
    <property type="entry name" value="Peptidase_S8"/>
    <property type="match status" value="1"/>
</dbReference>
<name>A0A5R8WJH2_9BACT</name>
<organism evidence="6 7">
    <name type="scientific">Hymenobacter jeollabukensis</name>
    <dbReference type="NCBI Taxonomy" id="2025313"/>
    <lineage>
        <taxon>Bacteria</taxon>
        <taxon>Pseudomonadati</taxon>
        <taxon>Bacteroidota</taxon>
        <taxon>Cytophagia</taxon>
        <taxon>Cytophagales</taxon>
        <taxon>Hymenobacteraceae</taxon>
        <taxon>Hymenobacter</taxon>
    </lineage>
</organism>
<dbReference type="InterPro" id="IPR000209">
    <property type="entry name" value="Peptidase_S8/S53_dom"/>
</dbReference>
<dbReference type="PROSITE" id="PS00137">
    <property type="entry name" value="SUBTILASE_HIS"/>
    <property type="match status" value="1"/>
</dbReference>
<dbReference type="InterPro" id="IPR036852">
    <property type="entry name" value="Peptidase_S8/S53_dom_sf"/>
</dbReference>
<dbReference type="PROSITE" id="PS51892">
    <property type="entry name" value="SUBTILASE"/>
    <property type="match status" value="1"/>
</dbReference>
<dbReference type="InterPro" id="IPR015500">
    <property type="entry name" value="Peptidase_S8_subtilisin-rel"/>
</dbReference>
<dbReference type="PANTHER" id="PTHR42884">
    <property type="entry name" value="PROPROTEIN CONVERTASE SUBTILISIN/KEXIN-RELATED"/>
    <property type="match status" value="1"/>
</dbReference>
<comment type="caution">
    <text evidence="6">The sequence shown here is derived from an EMBL/GenBank/DDBJ whole genome shotgun (WGS) entry which is preliminary data.</text>
</comment>